<dbReference type="EMBL" id="FOCD01000001">
    <property type="protein sequence ID" value="SEM47930.1"/>
    <property type="molecule type" value="Genomic_DNA"/>
</dbReference>
<sequence>MKKVSALLLMSLLVFYLAACGKESAAEDNTTTNKTKNETAATQTTEDTGIKESETEDTRSAESQAEFMGGLEDISDLELTLGEEKTYFWKDESTDTKYLSYYAVIENESDKAQDIRAASVTFNNEDGKVIYVSEYLSVAPSVIGPGEIAYVSASQPAGILDLDTKITTELAMNPIPTSSEVQWLDIRHEDATMDNGSFGISGEVTNNTDKKQDYIHAVVGVYKGDEFLGVMEGGVETSLHTGAKSGVEMFYPPFPTEAAKKADSYEIAAYSIKEKP</sequence>
<reference evidence="3 4" key="1">
    <citation type="submission" date="2016-10" db="EMBL/GenBank/DDBJ databases">
        <authorList>
            <person name="Varghese N."/>
            <person name="Submissions S."/>
        </authorList>
    </citation>
    <scope>NUCLEOTIDE SEQUENCE [LARGE SCALE GENOMIC DNA]</scope>
    <source>
        <strain evidence="3 4">DSM 21619</strain>
    </source>
</reference>
<evidence type="ECO:0008006" key="5">
    <source>
        <dbReference type="Google" id="ProtNLM"/>
    </source>
</evidence>
<feature type="region of interest" description="Disordered" evidence="1">
    <location>
        <begin position="26"/>
        <end position="66"/>
    </location>
</feature>
<proteinExistence type="predicted"/>
<accession>A0AAX2E9D8</accession>
<keyword evidence="2" id="KW-0732">Signal</keyword>
<evidence type="ECO:0000313" key="4">
    <source>
        <dbReference type="Proteomes" id="UP000199735"/>
    </source>
</evidence>
<dbReference type="Proteomes" id="UP000199735">
    <property type="component" value="Unassembled WGS sequence"/>
</dbReference>
<evidence type="ECO:0000313" key="3">
    <source>
        <dbReference type="EMBL" id="SEM47930.1"/>
    </source>
</evidence>
<gene>
    <name evidence="3" type="ORF">SAMN04489762_0172</name>
</gene>
<comment type="caution">
    <text evidence="3">The sequence shown here is derived from an EMBL/GenBank/DDBJ whole genome shotgun (WGS) entry which is preliminary data.</text>
</comment>
<name>A0AAX2E9D8_9BACI</name>
<feature type="signal peptide" evidence="2">
    <location>
        <begin position="1"/>
        <end position="25"/>
    </location>
</feature>
<protein>
    <recommendedName>
        <fullName evidence="5">Lipoprotein</fullName>
    </recommendedName>
</protein>
<dbReference type="RefSeq" id="WP_093879449.1">
    <property type="nucleotide sequence ID" value="NZ_FOCD01000001.1"/>
</dbReference>
<organism evidence="3 4">
    <name type="scientific">Terribacillus saccharophilus</name>
    <dbReference type="NCBI Taxonomy" id="361277"/>
    <lineage>
        <taxon>Bacteria</taxon>
        <taxon>Bacillati</taxon>
        <taxon>Bacillota</taxon>
        <taxon>Bacilli</taxon>
        <taxon>Bacillales</taxon>
        <taxon>Bacillaceae</taxon>
        <taxon>Terribacillus</taxon>
    </lineage>
</organism>
<feature type="compositionally biased region" description="Basic and acidic residues" evidence="1">
    <location>
        <begin position="48"/>
        <end position="60"/>
    </location>
</feature>
<feature type="chain" id="PRO_5043432721" description="Lipoprotein" evidence="2">
    <location>
        <begin position="26"/>
        <end position="276"/>
    </location>
</feature>
<feature type="compositionally biased region" description="Low complexity" evidence="1">
    <location>
        <begin position="27"/>
        <end position="46"/>
    </location>
</feature>
<evidence type="ECO:0000256" key="2">
    <source>
        <dbReference type="SAM" id="SignalP"/>
    </source>
</evidence>
<evidence type="ECO:0000256" key="1">
    <source>
        <dbReference type="SAM" id="MobiDB-lite"/>
    </source>
</evidence>
<dbReference type="AlphaFoldDB" id="A0AAX2E9D8"/>